<comment type="caution">
    <text evidence="3">The sequence shown here is derived from an EMBL/GenBank/DDBJ whole genome shotgun (WGS) entry which is preliminary data.</text>
</comment>
<dbReference type="EMBL" id="JAAOAS010000116">
    <property type="protein sequence ID" value="KAF5592876.1"/>
    <property type="molecule type" value="Genomic_DNA"/>
</dbReference>
<proteinExistence type="predicted"/>
<sequence length="340" mass="35461">MGFANPKSLVVFTALPLLSRCFSIMETSSGDAVASAIFNGPGLTIMGHIWVYLVIPEVSTESTASSIISTVLPSTSSEKVTRETTPAPVEPVTSSSPKIPTTSSSDAPPATSSSVSDPSNIDTIRGYTYKGCLGSADGYPRFNLIGSGANMTTLNCVSLARGRAYIGIYDRSCNASDSFDSTSLVLNGRCDNPCPGDNSHFCGCLVVSSSERRWVGPRKALDRLAAPANILLTLYALVDEHPSPSETSTEAEVSITTQDGVTVIPTDSISSRTVATVTDVVAESVILQPVEISLRSSPVPTVEMTTYVMPGSACGHRGESDGTITAPCAAATEPARNAVH</sequence>
<name>A0A8H5ULL9_9HYPO</name>
<reference evidence="3 4" key="1">
    <citation type="submission" date="2020-05" db="EMBL/GenBank/DDBJ databases">
        <title>Identification and distribution of gene clusters putatively required for synthesis of sphingolipid metabolism inhibitors in phylogenetically diverse species of the filamentous fungus Fusarium.</title>
        <authorList>
            <person name="Kim H.-S."/>
            <person name="Busman M."/>
            <person name="Brown D.W."/>
            <person name="Divon H."/>
            <person name="Uhlig S."/>
            <person name="Proctor R.H."/>
        </authorList>
    </citation>
    <scope>NUCLEOTIDE SEQUENCE [LARGE SCALE GENOMIC DNA]</scope>
    <source>
        <strain evidence="3 4">NRRL 36939</strain>
    </source>
</reference>
<keyword evidence="4" id="KW-1185">Reference proteome</keyword>
<evidence type="ECO:0008006" key="5">
    <source>
        <dbReference type="Google" id="ProtNLM"/>
    </source>
</evidence>
<feature type="region of interest" description="Disordered" evidence="1">
    <location>
        <begin position="75"/>
        <end position="119"/>
    </location>
</feature>
<gene>
    <name evidence="3" type="ORF">FPCIR_5559</name>
</gene>
<evidence type="ECO:0000256" key="2">
    <source>
        <dbReference type="SAM" id="SignalP"/>
    </source>
</evidence>
<organism evidence="3 4">
    <name type="scientific">Fusarium pseudocircinatum</name>
    <dbReference type="NCBI Taxonomy" id="56676"/>
    <lineage>
        <taxon>Eukaryota</taxon>
        <taxon>Fungi</taxon>
        <taxon>Dikarya</taxon>
        <taxon>Ascomycota</taxon>
        <taxon>Pezizomycotina</taxon>
        <taxon>Sordariomycetes</taxon>
        <taxon>Hypocreomycetidae</taxon>
        <taxon>Hypocreales</taxon>
        <taxon>Nectriaceae</taxon>
        <taxon>Fusarium</taxon>
        <taxon>Fusarium fujikuroi species complex</taxon>
    </lineage>
</organism>
<feature type="signal peptide" evidence="2">
    <location>
        <begin position="1"/>
        <end position="21"/>
    </location>
</feature>
<protein>
    <recommendedName>
        <fullName evidence="5">WSC domain-containing protein</fullName>
    </recommendedName>
</protein>
<evidence type="ECO:0000313" key="4">
    <source>
        <dbReference type="Proteomes" id="UP000546213"/>
    </source>
</evidence>
<feature type="compositionally biased region" description="Low complexity" evidence="1">
    <location>
        <begin position="91"/>
        <end position="119"/>
    </location>
</feature>
<feature type="chain" id="PRO_5034655282" description="WSC domain-containing protein" evidence="2">
    <location>
        <begin position="22"/>
        <end position="340"/>
    </location>
</feature>
<accession>A0A8H5ULL9</accession>
<dbReference type="Proteomes" id="UP000546213">
    <property type="component" value="Unassembled WGS sequence"/>
</dbReference>
<evidence type="ECO:0000256" key="1">
    <source>
        <dbReference type="SAM" id="MobiDB-lite"/>
    </source>
</evidence>
<evidence type="ECO:0000313" key="3">
    <source>
        <dbReference type="EMBL" id="KAF5592876.1"/>
    </source>
</evidence>
<dbReference type="OrthoDB" id="2019572at2759"/>
<dbReference type="AlphaFoldDB" id="A0A8H5ULL9"/>
<keyword evidence="2" id="KW-0732">Signal</keyword>